<comment type="caution">
    <text evidence="7">The sequence shown here is derived from an EMBL/GenBank/DDBJ whole genome shotgun (WGS) entry which is preliminary data.</text>
</comment>
<comment type="subcellular location">
    <subcellularLocation>
        <location evidence="1">Membrane</location>
    </subcellularLocation>
</comment>
<dbReference type="GO" id="GO:0016020">
    <property type="term" value="C:membrane"/>
    <property type="evidence" value="ECO:0007669"/>
    <property type="project" value="UniProtKB-SubCell"/>
</dbReference>
<reference evidence="7 8" key="1">
    <citation type="submission" date="2020-08" db="EMBL/GenBank/DDBJ databases">
        <title>Genomic Encyclopedia of Type Strains, Phase IV (KMG-IV): sequencing the most valuable type-strain genomes for metagenomic binning, comparative biology and taxonomic classification.</title>
        <authorList>
            <person name="Goeker M."/>
        </authorList>
    </citation>
    <scope>NUCLEOTIDE SEQUENCE [LARGE SCALE GENOMIC DNA]</scope>
    <source>
        <strain evidence="7 8">DSM 21769</strain>
    </source>
</reference>
<dbReference type="InterPro" id="IPR019533">
    <property type="entry name" value="Peptidase_S26"/>
</dbReference>
<dbReference type="CDD" id="cd06530">
    <property type="entry name" value="S26_SPase_I"/>
    <property type="match status" value="1"/>
</dbReference>
<dbReference type="RefSeq" id="WP_184404103.1">
    <property type="nucleotide sequence ID" value="NZ_JACHHJ010000002.1"/>
</dbReference>
<dbReference type="GO" id="GO:0009003">
    <property type="term" value="F:signal peptidase activity"/>
    <property type="evidence" value="ECO:0007669"/>
    <property type="project" value="UniProtKB-EC"/>
</dbReference>
<accession>A0A841PN02</accession>
<dbReference type="AlphaFoldDB" id="A0A841PN02"/>
<dbReference type="PANTHER" id="PTHR10806">
    <property type="entry name" value="SIGNAL PEPTIDASE COMPLEX CATALYTIC SUBUNIT SEC11"/>
    <property type="match status" value="1"/>
</dbReference>
<keyword evidence="3 6" id="KW-1133">Transmembrane helix</keyword>
<protein>
    <recommendedName>
        <fullName evidence="5">Signal peptidase I</fullName>
        <ecNumber evidence="5">3.4.21.89</ecNumber>
    </recommendedName>
</protein>
<dbReference type="Proteomes" id="UP000568839">
    <property type="component" value="Unassembled WGS sequence"/>
</dbReference>
<proteinExistence type="predicted"/>
<dbReference type="InterPro" id="IPR036286">
    <property type="entry name" value="LexA/Signal_pep-like_sf"/>
</dbReference>
<dbReference type="NCBIfam" id="TIGR02228">
    <property type="entry name" value="sigpep_I_arch"/>
    <property type="match status" value="1"/>
</dbReference>
<keyword evidence="2 6" id="KW-0812">Transmembrane</keyword>
<dbReference type="SUPFAM" id="SSF51306">
    <property type="entry name" value="LexA/Signal peptidase"/>
    <property type="match status" value="1"/>
</dbReference>
<dbReference type="EC" id="3.4.21.89" evidence="5"/>
<dbReference type="InterPro" id="IPR001733">
    <property type="entry name" value="Peptidase_S26B"/>
</dbReference>
<dbReference type="NCBIfam" id="NF046067">
    <property type="entry name" value="SigPepSipWBacil"/>
    <property type="match status" value="1"/>
</dbReference>
<evidence type="ECO:0000313" key="7">
    <source>
        <dbReference type="EMBL" id="MBB6450140.1"/>
    </source>
</evidence>
<dbReference type="EMBL" id="JACHHJ010000002">
    <property type="protein sequence ID" value="MBB6450140.1"/>
    <property type="molecule type" value="Genomic_DNA"/>
</dbReference>
<evidence type="ECO:0000256" key="5">
    <source>
        <dbReference type="NCBIfam" id="TIGR02228"/>
    </source>
</evidence>
<dbReference type="GO" id="GO:0004252">
    <property type="term" value="F:serine-type endopeptidase activity"/>
    <property type="evidence" value="ECO:0007669"/>
    <property type="project" value="UniProtKB-UniRule"/>
</dbReference>
<evidence type="ECO:0000256" key="4">
    <source>
        <dbReference type="ARBA" id="ARBA00023136"/>
    </source>
</evidence>
<name>A0A841PN02_9BACL</name>
<keyword evidence="7" id="KW-0378">Hydrolase</keyword>
<dbReference type="GO" id="GO:0006465">
    <property type="term" value="P:signal peptide processing"/>
    <property type="evidence" value="ECO:0007669"/>
    <property type="project" value="UniProtKB-UniRule"/>
</dbReference>
<sequence>MWSTIKKLISGVTTALLFTLLIVTVFAVISTQAADGEPEVFGYQLKTVLSGSMEPGIQTGSIISIQPTEDQGQFEKGDVITFTNADDTLITHRIHEVQNEGQQYITKGDNNNTTDAEPVLAENVVGEYTGFTIPYVGYAIDFATSDQGAVLLLIVPGILLVIYSIVIIWRALRQMDNGSRDDQAIDEQ</sequence>
<dbReference type="PRINTS" id="PR00728">
    <property type="entry name" value="SIGNALPTASE"/>
</dbReference>
<evidence type="ECO:0000256" key="1">
    <source>
        <dbReference type="ARBA" id="ARBA00004370"/>
    </source>
</evidence>
<evidence type="ECO:0000256" key="3">
    <source>
        <dbReference type="ARBA" id="ARBA00022989"/>
    </source>
</evidence>
<dbReference type="PANTHER" id="PTHR10806:SF6">
    <property type="entry name" value="SIGNAL PEPTIDASE COMPLEX CATALYTIC SUBUNIT SEC11"/>
    <property type="match status" value="1"/>
</dbReference>
<evidence type="ECO:0000256" key="2">
    <source>
        <dbReference type="ARBA" id="ARBA00022692"/>
    </source>
</evidence>
<dbReference type="Gene3D" id="2.10.109.10">
    <property type="entry name" value="Umud Fragment, subunit A"/>
    <property type="match status" value="1"/>
</dbReference>
<keyword evidence="8" id="KW-1185">Reference proteome</keyword>
<feature type="transmembrane region" description="Helical" evidence="6">
    <location>
        <begin position="149"/>
        <end position="172"/>
    </location>
</feature>
<evidence type="ECO:0000313" key="8">
    <source>
        <dbReference type="Proteomes" id="UP000568839"/>
    </source>
</evidence>
<gene>
    <name evidence="7" type="ORF">HNR44_002118</name>
</gene>
<organism evidence="7 8">
    <name type="scientific">Geomicrobium halophilum</name>
    <dbReference type="NCBI Taxonomy" id="549000"/>
    <lineage>
        <taxon>Bacteria</taxon>
        <taxon>Bacillati</taxon>
        <taxon>Bacillota</taxon>
        <taxon>Bacilli</taxon>
        <taxon>Bacillales</taxon>
        <taxon>Geomicrobium</taxon>
    </lineage>
</organism>
<evidence type="ECO:0000256" key="6">
    <source>
        <dbReference type="SAM" id="Phobius"/>
    </source>
</evidence>
<keyword evidence="4 6" id="KW-0472">Membrane</keyword>